<dbReference type="HAMAP" id="MF_00265">
    <property type="entry name" value="VapC_Nob1"/>
    <property type="match status" value="1"/>
</dbReference>
<evidence type="ECO:0000256" key="5">
    <source>
        <dbReference type="ARBA" id="ARBA00022801"/>
    </source>
</evidence>
<dbReference type="CDD" id="cd09871">
    <property type="entry name" value="PIN_MtVapC28-VapC30-like"/>
    <property type="match status" value="1"/>
</dbReference>
<comment type="similarity">
    <text evidence="7 8">Belongs to the PINc/VapC protein family.</text>
</comment>
<evidence type="ECO:0000313" key="11">
    <source>
        <dbReference type="Proteomes" id="UP000466445"/>
    </source>
</evidence>
<comment type="function">
    <text evidence="8">Toxic component of a toxin-antitoxin (TA) system. An RNase.</text>
</comment>
<dbReference type="GO" id="GO:0004540">
    <property type="term" value="F:RNA nuclease activity"/>
    <property type="evidence" value="ECO:0007669"/>
    <property type="project" value="InterPro"/>
</dbReference>
<sequence>MIVDTSAIVAIALNESGRDRLVDALLGAPAPKISAATLVEVGAVLTRRLAPEDLRRVERLIGQLGIATVPFDAEQAASATRAYREFGRGSGHPASLNLGDCYSYALAAVTGEPLLYVGDDFAHTDIASAATD</sequence>
<dbReference type="PANTHER" id="PTHR33653:SF1">
    <property type="entry name" value="RIBONUCLEASE VAPC2"/>
    <property type="match status" value="1"/>
</dbReference>
<evidence type="ECO:0000313" key="10">
    <source>
        <dbReference type="EMBL" id="BBY59269.1"/>
    </source>
</evidence>
<evidence type="ECO:0000256" key="1">
    <source>
        <dbReference type="ARBA" id="ARBA00001946"/>
    </source>
</evidence>
<dbReference type="KEGG" id="msar:MSAR_24050"/>
<keyword evidence="11" id="KW-1185">Reference proteome</keyword>
<dbReference type="AlphaFoldDB" id="A0A7I7ST01"/>
<protein>
    <recommendedName>
        <fullName evidence="8">Ribonuclease VapC</fullName>
        <shortName evidence="8">RNase VapC</shortName>
        <ecNumber evidence="8">3.1.-.-</ecNumber>
    </recommendedName>
    <alternativeName>
        <fullName evidence="8">Toxin VapC</fullName>
    </alternativeName>
</protein>
<feature type="binding site" evidence="8">
    <location>
        <position position="100"/>
    </location>
    <ligand>
        <name>Mg(2+)</name>
        <dbReference type="ChEBI" id="CHEBI:18420"/>
    </ligand>
</feature>
<dbReference type="GO" id="GO:0000287">
    <property type="term" value="F:magnesium ion binding"/>
    <property type="evidence" value="ECO:0007669"/>
    <property type="project" value="UniProtKB-UniRule"/>
</dbReference>
<feature type="binding site" evidence="8">
    <location>
        <position position="4"/>
    </location>
    <ligand>
        <name>Mg(2+)</name>
        <dbReference type="ChEBI" id="CHEBI:18420"/>
    </ligand>
</feature>
<dbReference type="Pfam" id="PF01850">
    <property type="entry name" value="PIN"/>
    <property type="match status" value="1"/>
</dbReference>
<evidence type="ECO:0000256" key="8">
    <source>
        <dbReference type="HAMAP-Rule" id="MF_00265"/>
    </source>
</evidence>
<dbReference type="InterPro" id="IPR050556">
    <property type="entry name" value="Type_II_TA_system_RNase"/>
</dbReference>
<organism evidence="10 11">
    <name type="scientific">Mycolicibacterium sarraceniae</name>
    <dbReference type="NCBI Taxonomy" id="1534348"/>
    <lineage>
        <taxon>Bacteria</taxon>
        <taxon>Bacillati</taxon>
        <taxon>Actinomycetota</taxon>
        <taxon>Actinomycetes</taxon>
        <taxon>Mycobacteriales</taxon>
        <taxon>Mycobacteriaceae</taxon>
        <taxon>Mycolicibacterium</taxon>
    </lineage>
</organism>
<evidence type="ECO:0000256" key="6">
    <source>
        <dbReference type="ARBA" id="ARBA00022842"/>
    </source>
</evidence>
<dbReference type="InterPro" id="IPR022907">
    <property type="entry name" value="VapC_family"/>
</dbReference>
<dbReference type="GO" id="GO:0016787">
    <property type="term" value="F:hydrolase activity"/>
    <property type="evidence" value="ECO:0007669"/>
    <property type="project" value="UniProtKB-KW"/>
</dbReference>
<keyword evidence="6 8" id="KW-0460">Magnesium</keyword>
<comment type="cofactor">
    <cofactor evidence="1 8">
        <name>Mg(2+)</name>
        <dbReference type="ChEBI" id="CHEBI:18420"/>
    </cofactor>
</comment>
<accession>A0A7I7ST01</accession>
<name>A0A7I7ST01_9MYCO</name>
<reference evidence="10 11" key="1">
    <citation type="journal article" date="2019" name="Emerg. Microbes Infect.">
        <title>Comprehensive subspecies identification of 175 nontuberculous mycobacteria species based on 7547 genomic profiles.</title>
        <authorList>
            <person name="Matsumoto Y."/>
            <person name="Kinjo T."/>
            <person name="Motooka D."/>
            <person name="Nabeya D."/>
            <person name="Jung N."/>
            <person name="Uechi K."/>
            <person name="Horii T."/>
            <person name="Iida T."/>
            <person name="Fujita J."/>
            <person name="Nakamura S."/>
        </authorList>
    </citation>
    <scope>NUCLEOTIDE SEQUENCE [LARGE SCALE GENOMIC DNA]</scope>
    <source>
        <strain evidence="10 11">JCM 30395</strain>
    </source>
</reference>
<keyword evidence="5 8" id="KW-0378">Hydrolase</keyword>
<dbReference type="InterPro" id="IPR002716">
    <property type="entry name" value="PIN_dom"/>
</dbReference>
<evidence type="ECO:0000259" key="9">
    <source>
        <dbReference type="Pfam" id="PF01850"/>
    </source>
</evidence>
<keyword evidence="2 8" id="KW-1277">Toxin-antitoxin system</keyword>
<dbReference type="EMBL" id="AP022595">
    <property type="protein sequence ID" value="BBY59269.1"/>
    <property type="molecule type" value="Genomic_DNA"/>
</dbReference>
<keyword evidence="4 8" id="KW-0479">Metal-binding</keyword>
<dbReference type="EC" id="3.1.-.-" evidence="8"/>
<dbReference type="Gene3D" id="3.40.50.1010">
    <property type="entry name" value="5'-nuclease"/>
    <property type="match status" value="1"/>
</dbReference>
<proteinExistence type="inferred from homology"/>
<dbReference type="SUPFAM" id="SSF88723">
    <property type="entry name" value="PIN domain-like"/>
    <property type="match status" value="1"/>
</dbReference>
<evidence type="ECO:0000256" key="7">
    <source>
        <dbReference type="ARBA" id="ARBA00038093"/>
    </source>
</evidence>
<evidence type="ECO:0000256" key="4">
    <source>
        <dbReference type="ARBA" id="ARBA00022723"/>
    </source>
</evidence>
<gene>
    <name evidence="10" type="primary">vapC42</name>
    <name evidence="8" type="synonym">vapC</name>
    <name evidence="10" type="ORF">MSAR_24050</name>
</gene>
<dbReference type="PANTHER" id="PTHR33653">
    <property type="entry name" value="RIBONUCLEASE VAPC2"/>
    <property type="match status" value="1"/>
</dbReference>
<dbReference type="InterPro" id="IPR029060">
    <property type="entry name" value="PIN-like_dom_sf"/>
</dbReference>
<keyword evidence="8" id="KW-0800">Toxin</keyword>
<keyword evidence="3 8" id="KW-0540">Nuclease</keyword>
<evidence type="ECO:0000256" key="3">
    <source>
        <dbReference type="ARBA" id="ARBA00022722"/>
    </source>
</evidence>
<feature type="domain" description="PIN" evidence="9">
    <location>
        <begin position="1"/>
        <end position="125"/>
    </location>
</feature>
<dbReference type="GO" id="GO:0090729">
    <property type="term" value="F:toxin activity"/>
    <property type="evidence" value="ECO:0007669"/>
    <property type="project" value="UniProtKB-KW"/>
</dbReference>
<evidence type="ECO:0000256" key="2">
    <source>
        <dbReference type="ARBA" id="ARBA00022649"/>
    </source>
</evidence>
<dbReference type="Proteomes" id="UP000466445">
    <property type="component" value="Chromosome"/>
</dbReference>